<accession>A0A5D6VC63</accession>
<evidence type="ECO:0000256" key="1">
    <source>
        <dbReference type="ARBA" id="ARBA00004383"/>
    </source>
</evidence>
<dbReference type="SUPFAM" id="SSF74653">
    <property type="entry name" value="TolA/TonB C-terminal domain"/>
    <property type="match status" value="1"/>
</dbReference>
<dbReference type="RefSeq" id="WP_149069628.1">
    <property type="nucleotide sequence ID" value="NZ_VTHL01000002.1"/>
</dbReference>
<evidence type="ECO:0000256" key="5">
    <source>
        <dbReference type="ARBA" id="ARBA00022519"/>
    </source>
</evidence>
<dbReference type="InterPro" id="IPR006260">
    <property type="entry name" value="TonB/TolA_C"/>
</dbReference>
<dbReference type="GO" id="GO:0098797">
    <property type="term" value="C:plasma membrane protein complex"/>
    <property type="evidence" value="ECO:0007669"/>
    <property type="project" value="TreeGrafter"/>
</dbReference>
<dbReference type="EMBL" id="VTHL01000002">
    <property type="protein sequence ID" value="TYZ13513.1"/>
    <property type="molecule type" value="Genomic_DNA"/>
</dbReference>
<evidence type="ECO:0000313" key="13">
    <source>
        <dbReference type="Proteomes" id="UP000322791"/>
    </source>
</evidence>
<dbReference type="PANTHER" id="PTHR33446">
    <property type="entry name" value="PROTEIN TONB-RELATED"/>
    <property type="match status" value="1"/>
</dbReference>
<keyword evidence="3" id="KW-0813">Transport</keyword>
<protein>
    <submittedName>
        <fullName evidence="12">Energy transducer TonB</fullName>
    </submittedName>
</protein>
<evidence type="ECO:0000313" key="12">
    <source>
        <dbReference type="EMBL" id="TYZ13513.1"/>
    </source>
</evidence>
<feature type="domain" description="TonB C-terminal" evidence="11">
    <location>
        <begin position="178"/>
        <end position="243"/>
    </location>
</feature>
<name>A0A5D6VC63_9BACT</name>
<keyword evidence="6" id="KW-0812">Transmembrane</keyword>
<dbReference type="PANTHER" id="PTHR33446:SF2">
    <property type="entry name" value="PROTEIN TONB"/>
    <property type="match status" value="1"/>
</dbReference>
<evidence type="ECO:0000259" key="11">
    <source>
        <dbReference type="Pfam" id="PF03544"/>
    </source>
</evidence>
<dbReference type="NCBIfam" id="TIGR01352">
    <property type="entry name" value="tonB_Cterm"/>
    <property type="match status" value="1"/>
</dbReference>
<dbReference type="Pfam" id="PF03544">
    <property type="entry name" value="TonB_C"/>
    <property type="match status" value="1"/>
</dbReference>
<evidence type="ECO:0000256" key="3">
    <source>
        <dbReference type="ARBA" id="ARBA00022448"/>
    </source>
</evidence>
<proteinExistence type="inferred from homology"/>
<feature type="region of interest" description="Disordered" evidence="10">
    <location>
        <begin position="241"/>
        <end position="262"/>
    </location>
</feature>
<dbReference type="InterPro" id="IPR051045">
    <property type="entry name" value="TonB-dependent_transducer"/>
</dbReference>
<gene>
    <name evidence="12" type="ORF">FY528_03635</name>
</gene>
<keyword evidence="13" id="KW-1185">Reference proteome</keyword>
<evidence type="ECO:0000256" key="2">
    <source>
        <dbReference type="ARBA" id="ARBA00006555"/>
    </source>
</evidence>
<dbReference type="GO" id="GO:0015031">
    <property type="term" value="P:protein transport"/>
    <property type="evidence" value="ECO:0007669"/>
    <property type="project" value="UniProtKB-KW"/>
</dbReference>
<dbReference type="Gene3D" id="3.30.1150.10">
    <property type="match status" value="1"/>
</dbReference>
<keyword evidence="4" id="KW-1003">Cell membrane</keyword>
<dbReference type="Proteomes" id="UP000322791">
    <property type="component" value="Unassembled WGS sequence"/>
</dbReference>
<evidence type="ECO:0000256" key="9">
    <source>
        <dbReference type="ARBA" id="ARBA00023136"/>
    </source>
</evidence>
<comment type="subcellular location">
    <subcellularLocation>
        <location evidence="1">Cell inner membrane</location>
        <topology evidence="1">Single-pass membrane protein</topology>
        <orientation evidence="1">Periplasmic side</orientation>
    </subcellularLocation>
</comment>
<comment type="caution">
    <text evidence="12">The sequence shown here is derived from an EMBL/GenBank/DDBJ whole genome shotgun (WGS) entry which is preliminary data.</text>
</comment>
<comment type="similarity">
    <text evidence="2">Belongs to the TonB family.</text>
</comment>
<keyword evidence="8" id="KW-1133">Transmembrane helix</keyword>
<sequence>MLDLPILNVQLRACHEDWQQMTPTEQGRYCAVCQRTVIDFTNATQAALDAARTASPDGRLCGRFRAEQLAAQTPKLRPRLRRFLVALVLVCGLGFSAREAVAQVKPVLRDNAAMSSTMDKVWLAPLIQADELSQAANKPAEKTFLGYIEQMPVFRGGMERLPDIIRQNNHYPVGIDSIKGKVFVSFTINEQGRVVKPVITKGLHPKLDAEALRLVQLLDGEWTAGSQNGRPVPVQFTLPITFDSTPENPALPGKKPPKRKQR</sequence>
<keyword evidence="9" id="KW-0472">Membrane</keyword>
<organism evidence="12 13">
    <name type="scientific">Hymenobacter lutimineralis</name>
    <dbReference type="NCBI Taxonomy" id="2606448"/>
    <lineage>
        <taxon>Bacteria</taxon>
        <taxon>Pseudomonadati</taxon>
        <taxon>Bacteroidota</taxon>
        <taxon>Cytophagia</taxon>
        <taxon>Cytophagales</taxon>
        <taxon>Hymenobacteraceae</taxon>
        <taxon>Hymenobacter</taxon>
    </lineage>
</organism>
<evidence type="ECO:0000256" key="4">
    <source>
        <dbReference type="ARBA" id="ARBA00022475"/>
    </source>
</evidence>
<evidence type="ECO:0000256" key="10">
    <source>
        <dbReference type="SAM" id="MobiDB-lite"/>
    </source>
</evidence>
<reference evidence="12 13" key="1">
    <citation type="submission" date="2019-08" db="EMBL/GenBank/DDBJ databases">
        <authorList>
            <person name="Seo M.-J."/>
        </authorList>
    </citation>
    <scope>NUCLEOTIDE SEQUENCE [LARGE SCALE GENOMIC DNA]</scope>
    <source>
        <strain evidence="12 13">KIGAM108</strain>
    </source>
</reference>
<evidence type="ECO:0000256" key="7">
    <source>
        <dbReference type="ARBA" id="ARBA00022927"/>
    </source>
</evidence>
<dbReference type="InterPro" id="IPR037682">
    <property type="entry name" value="TonB_C"/>
</dbReference>
<dbReference type="GO" id="GO:0055085">
    <property type="term" value="P:transmembrane transport"/>
    <property type="evidence" value="ECO:0007669"/>
    <property type="project" value="InterPro"/>
</dbReference>
<keyword evidence="7" id="KW-0653">Protein transport</keyword>
<evidence type="ECO:0000256" key="6">
    <source>
        <dbReference type="ARBA" id="ARBA00022692"/>
    </source>
</evidence>
<dbReference type="AlphaFoldDB" id="A0A5D6VC63"/>
<keyword evidence="5" id="KW-0997">Cell inner membrane</keyword>
<evidence type="ECO:0000256" key="8">
    <source>
        <dbReference type="ARBA" id="ARBA00022989"/>
    </source>
</evidence>
<dbReference type="GO" id="GO:0031992">
    <property type="term" value="F:energy transducer activity"/>
    <property type="evidence" value="ECO:0007669"/>
    <property type="project" value="TreeGrafter"/>
</dbReference>